<feature type="region of interest" description="Disordered" evidence="8">
    <location>
        <begin position="1386"/>
        <end position="1421"/>
    </location>
</feature>
<keyword evidence="1" id="KW-0479">Metal-binding</keyword>
<dbReference type="InterPro" id="IPR059033">
    <property type="entry name" value="C144_05_dom"/>
</dbReference>
<evidence type="ECO:0008006" key="13">
    <source>
        <dbReference type="Google" id="ProtNLM"/>
    </source>
</evidence>
<dbReference type="GO" id="GO:0005634">
    <property type="term" value="C:nucleus"/>
    <property type="evidence" value="ECO:0007669"/>
    <property type="project" value="TreeGrafter"/>
</dbReference>
<name>A0A0E9NMG0_SAICN</name>
<accession>A0A0E9NMG0</accession>
<evidence type="ECO:0000256" key="4">
    <source>
        <dbReference type="ARBA" id="ARBA00022801"/>
    </source>
</evidence>
<evidence type="ECO:0000256" key="2">
    <source>
        <dbReference type="ARBA" id="ARBA00022741"/>
    </source>
</evidence>
<protein>
    <recommendedName>
        <fullName evidence="13">RING-type domain-containing protein</fullName>
    </recommendedName>
</protein>
<reference evidence="11 12" key="2">
    <citation type="journal article" date="2014" name="J. Gen. Appl. Microbiol.">
        <title>The early diverging ascomycetous budding yeast Saitoella complicata has three histone deacetylases belonging to the Clr6, Hos2, and Rpd3 lineages.</title>
        <authorList>
            <person name="Nishida H."/>
            <person name="Matsumoto T."/>
            <person name="Kondo S."/>
            <person name="Hamamoto M."/>
            <person name="Yoshikawa H."/>
        </authorList>
    </citation>
    <scope>NUCLEOTIDE SEQUENCE [LARGE SCALE GENOMIC DNA]</scope>
    <source>
        <strain evidence="11 12">NRRL Y-17804</strain>
    </source>
</reference>
<dbReference type="STRING" id="698492.A0A0E9NMG0"/>
<organism evidence="11 12">
    <name type="scientific">Saitoella complicata (strain BCRC 22490 / CBS 7301 / JCM 7358 / NBRC 10748 / NRRL Y-17804)</name>
    <dbReference type="NCBI Taxonomy" id="698492"/>
    <lineage>
        <taxon>Eukaryota</taxon>
        <taxon>Fungi</taxon>
        <taxon>Dikarya</taxon>
        <taxon>Ascomycota</taxon>
        <taxon>Taphrinomycotina</taxon>
        <taxon>Taphrinomycotina incertae sedis</taxon>
        <taxon>Saitoella</taxon>
    </lineage>
</organism>
<dbReference type="Pfam" id="PF00271">
    <property type="entry name" value="Helicase_C"/>
    <property type="match status" value="1"/>
</dbReference>
<gene>
    <name evidence="11" type="ORF">G7K_4734-t1</name>
</gene>
<dbReference type="Pfam" id="PF26021">
    <property type="entry name" value="Ferritin_C144_05"/>
    <property type="match status" value="1"/>
</dbReference>
<dbReference type="PANTHER" id="PTHR45865">
    <property type="entry name" value="E3 UBIQUITIN-PROTEIN LIGASE SHPRH FAMILY MEMBER"/>
    <property type="match status" value="1"/>
</dbReference>
<dbReference type="OMA" id="KAVFFCA"/>
<reference evidence="11 12" key="3">
    <citation type="journal article" date="2015" name="Genome Announc.">
        <title>Draft Genome Sequence of the Archiascomycetous Yeast Saitoella complicata.</title>
        <authorList>
            <person name="Yamauchi K."/>
            <person name="Kondo S."/>
            <person name="Hamamoto M."/>
            <person name="Takahashi Y."/>
            <person name="Ogura Y."/>
            <person name="Hayashi T."/>
            <person name="Nishida H."/>
        </authorList>
    </citation>
    <scope>NUCLEOTIDE SEQUENCE [LARGE SCALE GENOMIC DNA]</scope>
    <source>
        <strain evidence="11 12">NRRL Y-17804</strain>
    </source>
</reference>
<feature type="domain" description="RING-type" evidence="9">
    <location>
        <begin position="1089"/>
        <end position="1127"/>
    </location>
</feature>
<dbReference type="Gene3D" id="3.30.40.10">
    <property type="entry name" value="Zinc/RING finger domain, C3HC4 (zinc finger)"/>
    <property type="match status" value="1"/>
</dbReference>
<dbReference type="InterPro" id="IPR001650">
    <property type="entry name" value="Helicase_C-like"/>
</dbReference>
<keyword evidence="12" id="KW-1185">Reference proteome</keyword>
<dbReference type="GO" id="GO:0005524">
    <property type="term" value="F:ATP binding"/>
    <property type="evidence" value="ECO:0007669"/>
    <property type="project" value="InterPro"/>
</dbReference>
<dbReference type="GO" id="GO:0000209">
    <property type="term" value="P:protein polyubiquitination"/>
    <property type="evidence" value="ECO:0007669"/>
    <property type="project" value="TreeGrafter"/>
</dbReference>
<dbReference type="InterPro" id="IPR013083">
    <property type="entry name" value="Znf_RING/FYVE/PHD"/>
</dbReference>
<dbReference type="SMART" id="SM00487">
    <property type="entry name" value="DEXDc"/>
    <property type="match status" value="1"/>
</dbReference>
<feature type="compositionally biased region" description="Basic and acidic residues" evidence="8">
    <location>
        <begin position="1389"/>
        <end position="1404"/>
    </location>
</feature>
<dbReference type="PANTHER" id="PTHR45865:SF1">
    <property type="entry name" value="E3 UBIQUITIN-PROTEIN LIGASE SHPRH"/>
    <property type="match status" value="1"/>
</dbReference>
<dbReference type="Gene3D" id="3.40.50.300">
    <property type="entry name" value="P-loop containing nucleotide triphosphate hydrolases"/>
    <property type="match status" value="1"/>
</dbReference>
<feature type="compositionally biased region" description="Low complexity" evidence="8">
    <location>
        <begin position="1405"/>
        <end position="1421"/>
    </location>
</feature>
<dbReference type="SUPFAM" id="SSF57850">
    <property type="entry name" value="RING/U-box"/>
    <property type="match status" value="1"/>
</dbReference>
<dbReference type="CDD" id="cd18793">
    <property type="entry name" value="SF2_C_SNF"/>
    <property type="match status" value="1"/>
</dbReference>
<evidence type="ECO:0000256" key="1">
    <source>
        <dbReference type="ARBA" id="ARBA00022723"/>
    </source>
</evidence>
<evidence type="ECO:0000256" key="6">
    <source>
        <dbReference type="ARBA" id="ARBA00022840"/>
    </source>
</evidence>
<sequence>MNRLMTVVFGKDQETFVDPQLFDRLRGAELDHEEGGERPAKRLRVSKEEGDDWIPLVRVQLEFEFNTDLGGAVGGTHDVDLTKDLSVRLSMGDEVLWISNDAANQYFAFVCSDGSISEGDAQFEHLPRFIGLFSDLQKAMRTARPRAQSNVQKQFHTSATLRFNRTEDDTWRATVVVEVSTLLMGSGLWPGFTPTLEPALAKLIDYIYPSGNEEDISAPYFYEHLPRPPVEPSPNDARLQDPRLDSTMLPYQRRAAMWMLQREGKDMQQGSDQLVDYDSKSGLHPMWVEEVDANGQKIFVNRPYGLVCKDESVLGDGHPPLKGGLLAEEMGLGKTLEIISLILLHQCCSTPNESVYDVWSDATVTSTKATLVITPPSILNQWLSECQKHAPSLKIGVYDGIKRLGGYIRPEHLLDYDVVLTTYDVLKTEIHFAAPASQRSLRPGRPKERGESPLLKLMWWRVCLDESQMVENKGTNASRMACMIPRVNAWAVSGTPMRSSASDVLGLLTFLRYYPFNQNPPAWNAFVHRPNCGPDFMSIFGIACRHTKDSVGSELELPVQRRVVLSVDLTPVEEHNYSMLFKEFLDEAGFNELGDPTSTHWDPEVAAKKMQEWLFRLRQTCCHMQLGRANVNRLGGGQLRSIKEVLEVMVEQATRLVASDELALVTAKFNKGRIHDHDKEYQEALDIWFPVVEEVRRTVKTITEELEEMRKKRATSARIVDADEEIEEEDDLEGFEAGDKMRYTASKARLRGWLEAEHRLLFFIATAYFQEEIKDEEKESKYYEEAKVVRSRMLQAPERLANRYITGLKQKAAEQDFPEIPEMLQSQLTGGFKSRHIFERLQELCEALNEQANVMDDWRNRMVELLTGPLVDQEDFQDATGEEYTNSLDVAAECSCLLAVLVRSLAWRVHSLNGFISGPQAATSREEEESEIMQQLKADAEKARLPLHLGSLQAIRNEFREIARDNMLGGGEGQGRNLEREIAAKEVTRLHKVIQDQLTACNKLENEFVHFNRVYNARVDYFAQLQVISDSVLSYEPNPDPRKEADSRKKLDGTIKKLPDTIAATQSRHRYLLHLQNSADDDSEAERICIICQDSFETGVITGCGHLFCKECLTLWRKQHATCPACKTKLSVRDTQNITYRTRRVSQASAPGWMENEEDQAFAQSIYAKVDPEMLQEIKSMKLVSDSYGSKIDMIVRHLLWIRWKQPKNSKSIIFSQWSDMLDVIQRALEHNDIKNVRLDRKPAKVTAGELVQRFNEEPDLEVFMLHARSQSAGLTLNVASNVFLCEPFVNSAIELQAISRVHRIGQTKDTWVWLYTVHGTVEEKILDLSTKRRLQNRGKSSDAALEDAEKREKQANLKKLVTAGGEVVANKDLWSCFFGGNEMKRRRTDVDERGEREVKRELRAGAAESRAAGGIAESDV</sequence>
<evidence type="ECO:0000259" key="10">
    <source>
        <dbReference type="PROSITE" id="PS51194"/>
    </source>
</evidence>
<dbReference type="SUPFAM" id="SSF52540">
    <property type="entry name" value="P-loop containing nucleoside triphosphate hydrolases"/>
    <property type="match status" value="2"/>
</dbReference>
<dbReference type="PROSITE" id="PS51194">
    <property type="entry name" value="HELICASE_CTER"/>
    <property type="match status" value="1"/>
</dbReference>
<reference evidence="11 12" key="1">
    <citation type="journal article" date="2011" name="J. Gen. Appl. Microbiol.">
        <title>Draft genome sequencing of the enigmatic yeast Saitoella complicata.</title>
        <authorList>
            <person name="Nishida H."/>
            <person name="Hamamoto M."/>
            <person name="Sugiyama J."/>
        </authorList>
    </citation>
    <scope>NUCLEOTIDE SEQUENCE [LARGE SCALE GENOMIC DNA]</scope>
    <source>
        <strain evidence="11 12">NRRL Y-17804</strain>
    </source>
</reference>
<dbReference type="InterPro" id="IPR001841">
    <property type="entry name" value="Znf_RING"/>
</dbReference>
<dbReference type="Pfam" id="PF13920">
    <property type="entry name" value="zf-C3HC4_3"/>
    <property type="match status" value="1"/>
</dbReference>
<evidence type="ECO:0000259" key="9">
    <source>
        <dbReference type="PROSITE" id="PS50089"/>
    </source>
</evidence>
<evidence type="ECO:0000256" key="7">
    <source>
        <dbReference type="PROSITE-ProRule" id="PRU00175"/>
    </source>
</evidence>
<keyword evidence="5" id="KW-0862">Zinc</keyword>
<dbReference type="GO" id="GO:0006974">
    <property type="term" value="P:DNA damage response"/>
    <property type="evidence" value="ECO:0007669"/>
    <property type="project" value="TreeGrafter"/>
</dbReference>
<dbReference type="InterPro" id="IPR017907">
    <property type="entry name" value="Znf_RING_CS"/>
</dbReference>
<keyword evidence="2" id="KW-0547">Nucleotide-binding</keyword>
<dbReference type="Proteomes" id="UP000033140">
    <property type="component" value="Unassembled WGS sequence"/>
</dbReference>
<evidence type="ECO:0000256" key="3">
    <source>
        <dbReference type="ARBA" id="ARBA00022771"/>
    </source>
</evidence>
<keyword evidence="3 7" id="KW-0863">Zinc-finger</keyword>
<dbReference type="GO" id="GO:0016787">
    <property type="term" value="F:hydrolase activity"/>
    <property type="evidence" value="ECO:0007669"/>
    <property type="project" value="UniProtKB-KW"/>
</dbReference>
<evidence type="ECO:0000313" key="11">
    <source>
        <dbReference type="EMBL" id="GAO50610.1"/>
    </source>
</evidence>
<evidence type="ECO:0000313" key="12">
    <source>
        <dbReference type="Proteomes" id="UP000033140"/>
    </source>
</evidence>
<dbReference type="InterPro" id="IPR014001">
    <property type="entry name" value="Helicase_ATP-bd"/>
</dbReference>
<evidence type="ECO:0000256" key="8">
    <source>
        <dbReference type="SAM" id="MobiDB-lite"/>
    </source>
</evidence>
<feature type="domain" description="Helicase C-terminal" evidence="10">
    <location>
        <begin position="1194"/>
        <end position="1357"/>
    </location>
</feature>
<dbReference type="SMART" id="SM00184">
    <property type="entry name" value="RING"/>
    <property type="match status" value="1"/>
</dbReference>
<dbReference type="Pfam" id="PF00176">
    <property type="entry name" value="SNF2-rel_dom"/>
    <property type="match status" value="1"/>
</dbReference>
<dbReference type="GO" id="GO:0008270">
    <property type="term" value="F:zinc ion binding"/>
    <property type="evidence" value="ECO:0007669"/>
    <property type="project" value="UniProtKB-KW"/>
</dbReference>
<proteinExistence type="predicted"/>
<dbReference type="InterPro" id="IPR038718">
    <property type="entry name" value="SNF2-like_sf"/>
</dbReference>
<dbReference type="CDD" id="cd18070">
    <property type="entry name" value="DEXQc_SHPRH"/>
    <property type="match status" value="1"/>
</dbReference>
<comment type="caution">
    <text evidence="11">The sequence shown here is derived from an EMBL/GenBank/DDBJ whole genome shotgun (WGS) entry which is preliminary data.</text>
</comment>
<dbReference type="PROSITE" id="PS50089">
    <property type="entry name" value="ZF_RING_2"/>
    <property type="match status" value="1"/>
</dbReference>
<dbReference type="Gene3D" id="3.40.50.10810">
    <property type="entry name" value="Tandem AAA-ATPase domain"/>
    <property type="match status" value="1"/>
</dbReference>
<dbReference type="InterPro" id="IPR000330">
    <property type="entry name" value="SNF2_N"/>
</dbReference>
<dbReference type="InterPro" id="IPR049730">
    <property type="entry name" value="SNF2/RAD54-like_C"/>
</dbReference>
<dbReference type="GO" id="GO:0061630">
    <property type="term" value="F:ubiquitin protein ligase activity"/>
    <property type="evidence" value="ECO:0007669"/>
    <property type="project" value="TreeGrafter"/>
</dbReference>
<dbReference type="EMBL" id="BACD03000035">
    <property type="protein sequence ID" value="GAO50610.1"/>
    <property type="molecule type" value="Genomic_DNA"/>
</dbReference>
<keyword evidence="6" id="KW-0067">ATP-binding</keyword>
<dbReference type="InterPro" id="IPR052583">
    <property type="entry name" value="ATP-helicase/E3_Ub-Ligase"/>
</dbReference>
<evidence type="ECO:0000256" key="5">
    <source>
        <dbReference type="ARBA" id="ARBA00022833"/>
    </source>
</evidence>
<dbReference type="PROSITE" id="PS00518">
    <property type="entry name" value="ZF_RING_1"/>
    <property type="match status" value="1"/>
</dbReference>
<keyword evidence="4" id="KW-0378">Hydrolase</keyword>
<dbReference type="InterPro" id="IPR027417">
    <property type="entry name" value="P-loop_NTPase"/>
</dbReference>